<proteinExistence type="predicted"/>
<feature type="compositionally biased region" description="Basic and acidic residues" evidence="1">
    <location>
        <begin position="312"/>
        <end position="325"/>
    </location>
</feature>
<dbReference type="OrthoDB" id="7482871at2759"/>
<dbReference type="Proteomes" id="UP001153714">
    <property type="component" value="Chromosome 16"/>
</dbReference>
<accession>A0A9N9WDL8</accession>
<evidence type="ECO:0000256" key="1">
    <source>
        <dbReference type="SAM" id="MobiDB-lite"/>
    </source>
</evidence>
<evidence type="ECO:0000313" key="3">
    <source>
        <dbReference type="Proteomes" id="UP001153714"/>
    </source>
</evidence>
<protein>
    <submittedName>
        <fullName evidence="2">Uncharacterized protein</fullName>
    </submittedName>
</protein>
<evidence type="ECO:0000313" key="2">
    <source>
        <dbReference type="EMBL" id="CAG9786464.1"/>
    </source>
</evidence>
<organism evidence="2 3">
    <name type="scientific">Diatraea saccharalis</name>
    <name type="common">sugarcane borer</name>
    <dbReference type="NCBI Taxonomy" id="40085"/>
    <lineage>
        <taxon>Eukaryota</taxon>
        <taxon>Metazoa</taxon>
        <taxon>Ecdysozoa</taxon>
        <taxon>Arthropoda</taxon>
        <taxon>Hexapoda</taxon>
        <taxon>Insecta</taxon>
        <taxon>Pterygota</taxon>
        <taxon>Neoptera</taxon>
        <taxon>Endopterygota</taxon>
        <taxon>Lepidoptera</taxon>
        <taxon>Glossata</taxon>
        <taxon>Ditrysia</taxon>
        <taxon>Pyraloidea</taxon>
        <taxon>Crambidae</taxon>
        <taxon>Crambinae</taxon>
        <taxon>Diatraea</taxon>
    </lineage>
</organism>
<feature type="region of interest" description="Disordered" evidence="1">
    <location>
        <begin position="312"/>
        <end position="332"/>
    </location>
</feature>
<keyword evidence="3" id="KW-1185">Reference proteome</keyword>
<dbReference type="AlphaFoldDB" id="A0A9N9WDL8"/>
<dbReference type="EMBL" id="OU893347">
    <property type="protein sequence ID" value="CAG9786464.1"/>
    <property type="molecule type" value="Genomic_DNA"/>
</dbReference>
<sequence>MDTGVEVYLSADHGHQTDTYFKVYEVIPCWFRREPRAQTVHLRAVLREGVLQVSDCKIQVKYCALGLPYGDVMRIRKTFHVLNVGNGHLHLEARTEGMWSIVQDHNLQNTCGSGCACVTQSGQRTKSVALHYQPLSSNEMTVEVCIHSAEVWPKVDTSTNSPPLYNQWKKTVTPLYFYDKDNVLLMTLSLILNLEYPRVNIEPAAIDFGFVTDGDTRKTYFTVSHTSRTTTLYLETKWLGSDDFSLWPKTLLLSPGTCEPVYVQYTARWRRGPVEGVARVEHCGGAGAGAGAGAGWCWSALPVRAAAARDQRCRAPPHDHTDDSRLLPPGAL</sequence>
<reference evidence="2" key="2">
    <citation type="submission" date="2022-10" db="EMBL/GenBank/DDBJ databases">
        <authorList>
            <consortium name="ENA_rothamsted_submissions"/>
            <consortium name="culmorum"/>
            <person name="King R."/>
        </authorList>
    </citation>
    <scope>NUCLEOTIDE SEQUENCE</scope>
</reference>
<name>A0A9N9WDL8_9NEOP</name>
<gene>
    <name evidence="2" type="ORF">DIATSA_LOCUS4414</name>
</gene>
<reference evidence="2" key="1">
    <citation type="submission" date="2021-12" db="EMBL/GenBank/DDBJ databases">
        <authorList>
            <person name="King R."/>
        </authorList>
    </citation>
    <scope>NUCLEOTIDE SEQUENCE</scope>
</reference>